<evidence type="ECO:0000256" key="1">
    <source>
        <dbReference type="SAM" id="MobiDB-lite"/>
    </source>
</evidence>
<dbReference type="AlphaFoldDB" id="A0AA96WQL5"/>
<accession>A0AA96WQL5</accession>
<dbReference type="SMART" id="SM00327">
    <property type="entry name" value="VWA"/>
    <property type="match status" value="1"/>
</dbReference>
<dbReference type="EMBL" id="CP130144">
    <property type="protein sequence ID" value="WNZ44130.1"/>
    <property type="molecule type" value="Genomic_DNA"/>
</dbReference>
<dbReference type="RefSeq" id="WP_316426319.1">
    <property type="nucleotide sequence ID" value="NZ_CP130144.1"/>
</dbReference>
<dbReference type="Gene3D" id="3.40.50.410">
    <property type="entry name" value="von Willebrand factor, type A domain"/>
    <property type="match status" value="1"/>
</dbReference>
<gene>
    <name evidence="3" type="ORF">Q2T42_20070</name>
</gene>
<feature type="region of interest" description="Disordered" evidence="1">
    <location>
        <begin position="200"/>
        <end position="234"/>
    </location>
</feature>
<proteinExistence type="predicted"/>
<dbReference type="SUPFAM" id="SSF53300">
    <property type="entry name" value="vWA-like"/>
    <property type="match status" value="1"/>
</dbReference>
<evidence type="ECO:0000259" key="2">
    <source>
        <dbReference type="PROSITE" id="PS50234"/>
    </source>
</evidence>
<name>A0AA96WQL5_LEPBY</name>
<evidence type="ECO:0000313" key="3">
    <source>
        <dbReference type="EMBL" id="WNZ44130.1"/>
    </source>
</evidence>
<sequence length="234" mass="25254">MANKRPGGEISTRPLHFIWICDCSGSMSVGGKIQSLNNAVKQVTPLMRETAADNPNATVLIRTIAFSSGAQWKLSQATPVEQFEWSDLSADGVTDLGKALSMVADQLKMPPMTDRALPPVLVLLSDGQPTDDYSSGLKKLMEQPWGKKAVRVAIAIGKDADYEVLQKFIGNPELKPLEANSPDALVDRIKWVSTAVLKSTSAPASQPQNGNQPQTHVPIPLMPPTVIDSANDVW</sequence>
<dbReference type="PROSITE" id="PS50234">
    <property type="entry name" value="VWFA"/>
    <property type="match status" value="1"/>
</dbReference>
<protein>
    <submittedName>
        <fullName evidence="3">VWA domain-containing protein</fullName>
    </submittedName>
</protein>
<dbReference type="InterPro" id="IPR036465">
    <property type="entry name" value="vWFA_dom_sf"/>
</dbReference>
<dbReference type="Pfam" id="PF00092">
    <property type="entry name" value="VWA"/>
    <property type="match status" value="1"/>
</dbReference>
<organism evidence="3">
    <name type="scientific">Leptolyngbya boryana CZ1</name>
    <dbReference type="NCBI Taxonomy" id="3060204"/>
    <lineage>
        <taxon>Bacteria</taxon>
        <taxon>Bacillati</taxon>
        <taxon>Cyanobacteriota</taxon>
        <taxon>Cyanophyceae</taxon>
        <taxon>Leptolyngbyales</taxon>
        <taxon>Leptolyngbyaceae</taxon>
        <taxon>Leptolyngbya group</taxon>
        <taxon>Leptolyngbya</taxon>
    </lineage>
</organism>
<reference evidence="3" key="2">
    <citation type="submission" date="2023-07" db="EMBL/GenBank/DDBJ databases">
        <authorList>
            <person name="Bai X.-H."/>
            <person name="Wang H.-H."/>
            <person name="Wang J."/>
            <person name="Ma M.-Y."/>
            <person name="Hu H.-H."/>
            <person name="Song Z.-L."/>
            <person name="Ma H.-G."/>
            <person name="Fan Y."/>
            <person name="Du C.-Y."/>
            <person name="Xu J.-C."/>
        </authorList>
    </citation>
    <scope>NUCLEOTIDE SEQUENCE</scope>
    <source>
        <strain evidence="3">CZ1</strain>
    </source>
</reference>
<feature type="domain" description="VWFA" evidence="2">
    <location>
        <begin position="16"/>
        <end position="196"/>
    </location>
</feature>
<reference evidence="3" key="1">
    <citation type="journal article" date="2023" name="Plants (Basel)">
        <title>Genomic Analysis of Leptolyngbya boryana CZ1 Reveals Efficient Carbon Fixation Modules.</title>
        <authorList>
            <person name="Bai X."/>
            <person name="Wang H."/>
            <person name="Cheng W."/>
            <person name="Wang J."/>
            <person name="Ma M."/>
            <person name="Hu H."/>
            <person name="Song Z."/>
            <person name="Ma H."/>
            <person name="Fan Y."/>
            <person name="Du C."/>
            <person name="Xu J."/>
        </authorList>
    </citation>
    <scope>NUCLEOTIDE SEQUENCE</scope>
    <source>
        <strain evidence="3">CZ1</strain>
    </source>
</reference>
<feature type="compositionally biased region" description="Polar residues" evidence="1">
    <location>
        <begin position="200"/>
        <end position="215"/>
    </location>
</feature>
<dbReference type="InterPro" id="IPR002035">
    <property type="entry name" value="VWF_A"/>
</dbReference>